<proteinExistence type="predicted"/>
<dbReference type="OrthoDB" id="10267381at2759"/>
<sequence>MANAGGAAFRWVLQLHRDVPRAARLYSEGLDFSVNVCTLRWAELQSGPLKLALMHSPRFRSVTVFSFEYSLIPFRSDPCAMRSSTTPSYFADQFDITMQKGYSSMLSFTVADMNSTVTKLMSLGAELDGPIKYEIHGKVAALRCLDGHMQNKEDHAVLPLAKLNAQLGSSSVHEEAVNDLPI</sequence>
<dbReference type="GO" id="GO:0051213">
    <property type="term" value="F:dioxygenase activity"/>
    <property type="evidence" value="ECO:0007669"/>
    <property type="project" value="UniProtKB-KW"/>
</dbReference>
<gene>
    <name evidence="1" type="ORF">MUK42_07561</name>
</gene>
<evidence type="ECO:0000313" key="2">
    <source>
        <dbReference type="Proteomes" id="UP001055439"/>
    </source>
</evidence>
<organism evidence="1 2">
    <name type="scientific">Musa troglodytarum</name>
    <name type="common">fe'i banana</name>
    <dbReference type="NCBI Taxonomy" id="320322"/>
    <lineage>
        <taxon>Eukaryota</taxon>
        <taxon>Viridiplantae</taxon>
        <taxon>Streptophyta</taxon>
        <taxon>Embryophyta</taxon>
        <taxon>Tracheophyta</taxon>
        <taxon>Spermatophyta</taxon>
        <taxon>Magnoliopsida</taxon>
        <taxon>Liliopsida</taxon>
        <taxon>Zingiberales</taxon>
        <taxon>Musaceae</taxon>
        <taxon>Musa</taxon>
    </lineage>
</organism>
<keyword evidence="1" id="KW-0223">Dioxygenase</keyword>
<dbReference type="PANTHER" id="PTHR33993:SF14">
    <property type="entry name" value="GB|AAF24581.1"/>
    <property type="match status" value="1"/>
</dbReference>
<keyword evidence="1" id="KW-0560">Oxidoreductase</keyword>
<dbReference type="PANTHER" id="PTHR33993">
    <property type="entry name" value="GLYOXALASE-RELATED"/>
    <property type="match status" value="1"/>
</dbReference>
<dbReference type="Gene3D" id="3.10.180.10">
    <property type="entry name" value="2,3-Dihydroxybiphenyl 1,2-Dioxygenase, domain 1"/>
    <property type="match status" value="1"/>
</dbReference>
<dbReference type="EMBL" id="CP097510">
    <property type="protein sequence ID" value="URE32812.1"/>
    <property type="molecule type" value="Genomic_DNA"/>
</dbReference>
<dbReference type="InterPro" id="IPR029068">
    <property type="entry name" value="Glyas_Bleomycin-R_OHBP_Dase"/>
</dbReference>
<accession>A0A9E7KUS4</accession>
<keyword evidence="2" id="KW-1185">Reference proteome</keyword>
<name>A0A9E7KUS4_9LILI</name>
<dbReference type="Proteomes" id="UP001055439">
    <property type="component" value="Chromosome 8"/>
</dbReference>
<reference evidence="1" key="1">
    <citation type="submission" date="2022-05" db="EMBL/GenBank/DDBJ databases">
        <title>The Musa troglodytarum L. genome provides insights into the mechanism of non-climacteric behaviour and enrichment of carotenoids.</title>
        <authorList>
            <person name="Wang J."/>
        </authorList>
    </citation>
    <scope>NUCLEOTIDE SEQUENCE</scope>
    <source>
        <tissue evidence="1">Leaf</tissue>
    </source>
</reference>
<evidence type="ECO:0000313" key="1">
    <source>
        <dbReference type="EMBL" id="URE32812.1"/>
    </source>
</evidence>
<protein>
    <submittedName>
        <fullName evidence="1">Glyoxalase bleomycin resistance protein dioxygenase</fullName>
    </submittedName>
</protein>
<dbReference type="InterPro" id="IPR052164">
    <property type="entry name" value="Anthracycline_SecMetBiosynth"/>
</dbReference>
<dbReference type="AlphaFoldDB" id="A0A9E7KUS4"/>
<dbReference type="SUPFAM" id="SSF54593">
    <property type="entry name" value="Glyoxalase/Bleomycin resistance protein/Dihydroxybiphenyl dioxygenase"/>
    <property type="match status" value="1"/>
</dbReference>